<keyword evidence="1" id="KW-1133">Transmembrane helix</keyword>
<dbReference type="EMBL" id="CP036276">
    <property type="protein sequence ID" value="QDU46778.1"/>
    <property type="molecule type" value="Genomic_DNA"/>
</dbReference>
<dbReference type="AlphaFoldDB" id="A0A517ZWE3"/>
<accession>A0A517ZWE3</accession>
<organism evidence="2 3">
    <name type="scientific">Symmachiella dynata</name>
    <dbReference type="NCBI Taxonomy" id="2527995"/>
    <lineage>
        <taxon>Bacteria</taxon>
        <taxon>Pseudomonadati</taxon>
        <taxon>Planctomycetota</taxon>
        <taxon>Planctomycetia</taxon>
        <taxon>Planctomycetales</taxon>
        <taxon>Planctomycetaceae</taxon>
        <taxon>Symmachiella</taxon>
    </lineage>
</organism>
<feature type="transmembrane region" description="Helical" evidence="1">
    <location>
        <begin position="27"/>
        <end position="48"/>
    </location>
</feature>
<evidence type="ECO:0000256" key="1">
    <source>
        <dbReference type="SAM" id="Phobius"/>
    </source>
</evidence>
<name>A0A517ZWE3_9PLAN</name>
<sequence>MNAVSREPARDDQPYDPVFLNARREAWIIFGVWVACLAWSVPYCYLYGYPPSDEEFNPETFSTYMGVPSWVCWGILVPWLLSNVFTIWFCFFYMKDDDLGVANEGSDLAEEISEMEAEQKGANA</sequence>
<gene>
    <name evidence="2" type="ORF">Mal52_53000</name>
</gene>
<dbReference type="RefSeq" id="WP_145379284.1">
    <property type="nucleotide sequence ID" value="NZ_CAXBED010000424.1"/>
</dbReference>
<keyword evidence="1" id="KW-0812">Transmembrane</keyword>
<dbReference type="KEGG" id="sdyn:Mal52_53000"/>
<evidence type="ECO:0000313" key="2">
    <source>
        <dbReference type="EMBL" id="QDU46778.1"/>
    </source>
</evidence>
<reference evidence="2 3" key="1">
    <citation type="submission" date="2019-02" db="EMBL/GenBank/DDBJ databases">
        <title>Deep-cultivation of Planctomycetes and their phenomic and genomic characterization uncovers novel biology.</title>
        <authorList>
            <person name="Wiegand S."/>
            <person name="Jogler M."/>
            <person name="Boedeker C."/>
            <person name="Pinto D."/>
            <person name="Vollmers J."/>
            <person name="Rivas-Marin E."/>
            <person name="Kohn T."/>
            <person name="Peeters S.H."/>
            <person name="Heuer A."/>
            <person name="Rast P."/>
            <person name="Oberbeckmann S."/>
            <person name="Bunk B."/>
            <person name="Jeske O."/>
            <person name="Meyerdierks A."/>
            <person name="Storesund J.E."/>
            <person name="Kallscheuer N."/>
            <person name="Luecker S."/>
            <person name="Lage O.M."/>
            <person name="Pohl T."/>
            <person name="Merkel B.J."/>
            <person name="Hornburger P."/>
            <person name="Mueller R.-W."/>
            <person name="Bruemmer F."/>
            <person name="Labrenz M."/>
            <person name="Spormann A.M."/>
            <person name="Op den Camp H."/>
            <person name="Overmann J."/>
            <person name="Amann R."/>
            <person name="Jetten M.S.M."/>
            <person name="Mascher T."/>
            <person name="Medema M.H."/>
            <person name="Devos D.P."/>
            <person name="Kaster A.-K."/>
            <person name="Ovreas L."/>
            <person name="Rohde M."/>
            <person name="Galperin M.Y."/>
            <person name="Jogler C."/>
        </authorList>
    </citation>
    <scope>NUCLEOTIDE SEQUENCE [LARGE SCALE GENOMIC DNA]</scope>
    <source>
        <strain evidence="2 3">Mal52</strain>
    </source>
</reference>
<keyword evidence="3" id="KW-1185">Reference proteome</keyword>
<dbReference type="Proteomes" id="UP000319383">
    <property type="component" value="Chromosome"/>
</dbReference>
<feature type="transmembrane region" description="Helical" evidence="1">
    <location>
        <begin position="68"/>
        <end position="94"/>
    </location>
</feature>
<evidence type="ECO:0008006" key="4">
    <source>
        <dbReference type="Google" id="ProtNLM"/>
    </source>
</evidence>
<keyword evidence="1" id="KW-0472">Membrane</keyword>
<proteinExistence type="predicted"/>
<evidence type="ECO:0000313" key="3">
    <source>
        <dbReference type="Proteomes" id="UP000319383"/>
    </source>
</evidence>
<dbReference type="OrthoDB" id="290233at2"/>
<protein>
    <recommendedName>
        <fullName evidence="4">DUF997 domain-containing protein</fullName>
    </recommendedName>
</protein>